<dbReference type="FunFam" id="3.40.50.620:FF:000038">
    <property type="entry name" value="Argininosuccinate synthase"/>
    <property type="match status" value="1"/>
</dbReference>
<sequence>MSDRVVLAFSGGLDTSVAIPFLAEKINAEVIAVAVDVGQGGEDMEVIRKRALDCGAVESVVVDAREEFATDFCVPALQANALYMDRYPLVSALSRPLIVKHLAAAAKRYGGTIVSHGCTGKGNDQVRFEAGLAALHPELKVIAPARDYAWTRDKAIAYAEEKDLPIETTKKNPYSIDQNIWGRAVETGFLEDIWNGPIEDVYSYTANPADPREPDEVIITFQSGVPVALDGRPLSPFQIIAELNERAGAQGVGRLDMVEDRLVGIKSREVYEAPGAITLITAHMELENVTVERDLARFKRSVDQRWGELVYDGLWFSPLKKALDAFIADAQQHVTGEIRMTLHGGRAVVTGRRSETSLYDFSLATYDTGDSFDQSLAKGFVELWSLPSKIAAARDARA</sequence>
<feature type="binding site" evidence="10">
    <location>
        <position position="123"/>
    </location>
    <ligand>
        <name>L-citrulline</name>
        <dbReference type="ChEBI" id="CHEBI:57743"/>
    </ligand>
</feature>
<dbReference type="PROSITE" id="PS00564">
    <property type="entry name" value="ARGININOSUCCIN_SYN_1"/>
    <property type="match status" value="1"/>
</dbReference>
<dbReference type="HAMAP" id="MF_00005">
    <property type="entry name" value="Arg_succ_synth_type1"/>
    <property type="match status" value="1"/>
</dbReference>
<feature type="binding site" evidence="10">
    <location>
        <position position="117"/>
    </location>
    <ligand>
        <name>ATP</name>
        <dbReference type="ChEBI" id="CHEBI:30616"/>
    </ligand>
</feature>
<evidence type="ECO:0000256" key="9">
    <source>
        <dbReference type="ARBA" id="ARBA00022840"/>
    </source>
</evidence>
<dbReference type="EC" id="6.3.4.5" evidence="3 10"/>
<comment type="pathway">
    <text evidence="1 10">Amino-acid biosynthesis; L-arginine biosynthesis; L-arginine from L-ornithine and carbamoyl phosphate: step 2/3.</text>
</comment>
<dbReference type="GO" id="GO:0000053">
    <property type="term" value="P:argininosuccinate metabolic process"/>
    <property type="evidence" value="ECO:0007669"/>
    <property type="project" value="TreeGrafter"/>
</dbReference>
<feature type="domain" description="Arginosuccinate synthase C-terminal" evidence="12">
    <location>
        <begin position="174"/>
        <end position="390"/>
    </location>
</feature>
<comment type="caution">
    <text evidence="13">The sequence shown here is derived from an EMBL/GenBank/DDBJ whole genome shotgun (WGS) entry which is preliminary data.</text>
</comment>
<gene>
    <name evidence="13" type="primary">argG_1</name>
    <name evidence="10" type="synonym">argG</name>
    <name evidence="13" type="ORF">Aph01nite_12780</name>
</gene>
<dbReference type="InterPro" id="IPR014729">
    <property type="entry name" value="Rossmann-like_a/b/a_fold"/>
</dbReference>
<dbReference type="PANTHER" id="PTHR11587:SF2">
    <property type="entry name" value="ARGININOSUCCINATE SYNTHASE"/>
    <property type="match status" value="1"/>
</dbReference>
<keyword evidence="7 10" id="KW-0028">Amino-acid biosynthesis</keyword>
<feature type="domain" description="Arginosuccinate synthase-like N-terminal" evidence="11">
    <location>
        <begin position="4"/>
        <end position="165"/>
    </location>
</feature>
<dbReference type="InterPro" id="IPR048268">
    <property type="entry name" value="Arginosuc_syn_C"/>
</dbReference>
<evidence type="ECO:0000256" key="10">
    <source>
        <dbReference type="HAMAP-Rule" id="MF_00005"/>
    </source>
</evidence>
<dbReference type="FunFam" id="3.90.1260.10:FF:000007">
    <property type="entry name" value="Argininosuccinate synthase"/>
    <property type="match status" value="1"/>
</dbReference>
<dbReference type="NCBIfam" id="TIGR00032">
    <property type="entry name" value="argG"/>
    <property type="match status" value="1"/>
</dbReference>
<dbReference type="InterPro" id="IPR018223">
    <property type="entry name" value="Arginosuc_synth_CS"/>
</dbReference>
<evidence type="ECO:0000256" key="7">
    <source>
        <dbReference type="ARBA" id="ARBA00022605"/>
    </source>
</evidence>
<comment type="caution">
    <text evidence="10">Lacks conserved residue(s) required for the propagation of feature annotation.</text>
</comment>
<feature type="binding site" evidence="10">
    <location>
        <position position="123"/>
    </location>
    <ligand>
        <name>L-aspartate</name>
        <dbReference type="ChEBI" id="CHEBI:29991"/>
    </ligand>
</feature>
<dbReference type="AlphaFoldDB" id="A0A919UM65"/>
<keyword evidence="14" id="KW-1185">Reference proteome</keyword>
<dbReference type="Pfam" id="PF20979">
    <property type="entry name" value="Arginosuc_syn_C"/>
    <property type="match status" value="1"/>
</dbReference>
<comment type="subcellular location">
    <subcellularLocation>
        <location evidence="10">Cytoplasm</location>
    </subcellularLocation>
</comment>
<proteinExistence type="inferred from homology"/>
<dbReference type="InterPro" id="IPR024074">
    <property type="entry name" value="AS_cat/multimer_dom_body"/>
</dbReference>
<feature type="binding site" evidence="10">
    <location>
        <position position="119"/>
    </location>
    <ligand>
        <name>L-aspartate</name>
        <dbReference type="ChEBI" id="CHEBI:29991"/>
    </ligand>
</feature>
<dbReference type="RefSeq" id="WP_204039790.1">
    <property type="nucleotide sequence ID" value="NZ_BOOA01000007.1"/>
</dbReference>
<dbReference type="GO" id="GO:0005524">
    <property type="term" value="F:ATP binding"/>
    <property type="evidence" value="ECO:0007669"/>
    <property type="project" value="UniProtKB-UniRule"/>
</dbReference>
<keyword evidence="9 10" id="KW-0067">ATP-binding</keyword>
<dbReference type="NCBIfam" id="NF001770">
    <property type="entry name" value="PRK00509.1"/>
    <property type="match status" value="1"/>
</dbReference>
<dbReference type="Gene3D" id="3.40.50.620">
    <property type="entry name" value="HUPs"/>
    <property type="match status" value="1"/>
</dbReference>
<reference evidence="13" key="1">
    <citation type="submission" date="2021-01" db="EMBL/GenBank/DDBJ databases">
        <title>Whole genome shotgun sequence of Acrocarpospora phusangensis NBRC 108782.</title>
        <authorList>
            <person name="Komaki H."/>
            <person name="Tamura T."/>
        </authorList>
    </citation>
    <scope>NUCLEOTIDE SEQUENCE</scope>
    <source>
        <strain evidence="13">NBRC 108782</strain>
    </source>
</reference>
<dbReference type="GO" id="GO:0005737">
    <property type="term" value="C:cytoplasm"/>
    <property type="evidence" value="ECO:0007669"/>
    <property type="project" value="UniProtKB-SubCell"/>
</dbReference>
<dbReference type="Gene3D" id="1.20.5.470">
    <property type="entry name" value="Single helix bin"/>
    <property type="match status" value="1"/>
</dbReference>
<dbReference type="Proteomes" id="UP000640052">
    <property type="component" value="Unassembled WGS sequence"/>
</dbReference>
<dbReference type="GO" id="GO:0000050">
    <property type="term" value="P:urea cycle"/>
    <property type="evidence" value="ECO:0007669"/>
    <property type="project" value="TreeGrafter"/>
</dbReference>
<evidence type="ECO:0000256" key="6">
    <source>
        <dbReference type="ARBA" id="ARBA00022598"/>
    </source>
</evidence>
<dbReference type="InterPro" id="IPR001518">
    <property type="entry name" value="Arginosuc_synth"/>
</dbReference>
<evidence type="ECO:0000259" key="11">
    <source>
        <dbReference type="Pfam" id="PF00764"/>
    </source>
</evidence>
<feature type="binding site" evidence="10">
    <location>
        <position position="127"/>
    </location>
    <ligand>
        <name>L-citrulline</name>
        <dbReference type="ChEBI" id="CHEBI:57743"/>
    </ligand>
</feature>
<evidence type="ECO:0000256" key="2">
    <source>
        <dbReference type="ARBA" id="ARBA00011881"/>
    </source>
</evidence>
<evidence type="ECO:0000256" key="8">
    <source>
        <dbReference type="ARBA" id="ARBA00022741"/>
    </source>
</evidence>
<organism evidence="13 14">
    <name type="scientific">Acrocarpospora phusangensis</name>
    <dbReference type="NCBI Taxonomy" id="1070424"/>
    <lineage>
        <taxon>Bacteria</taxon>
        <taxon>Bacillati</taxon>
        <taxon>Actinomycetota</taxon>
        <taxon>Actinomycetes</taxon>
        <taxon>Streptosporangiales</taxon>
        <taxon>Streptosporangiaceae</taxon>
        <taxon>Acrocarpospora</taxon>
    </lineage>
</organism>
<dbReference type="Gene3D" id="3.90.1260.10">
    <property type="entry name" value="Argininosuccinate synthetase, chain A, domain 2"/>
    <property type="match status" value="1"/>
</dbReference>
<name>A0A919UM65_9ACTN</name>
<dbReference type="SUPFAM" id="SSF52402">
    <property type="entry name" value="Adenine nucleotide alpha hydrolases-like"/>
    <property type="match status" value="1"/>
</dbReference>
<comment type="similarity">
    <text evidence="10">Belongs to the argininosuccinate synthase family. Type 1 subfamily.</text>
</comment>
<feature type="binding site" evidence="10">
    <location>
        <begin position="8"/>
        <end position="16"/>
    </location>
    <ligand>
        <name>ATP</name>
        <dbReference type="ChEBI" id="CHEBI:30616"/>
    </ligand>
</feature>
<dbReference type="PROSITE" id="PS00565">
    <property type="entry name" value="ARGININOSUCCIN_SYN_2"/>
    <property type="match status" value="1"/>
</dbReference>
<dbReference type="CDD" id="cd01999">
    <property type="entry name" value="ASS"/>
    <property type="match status" value="1"/>
</dbReference>
<keyword evidence="4 10" id="KW-0963">Cytoplasm</keyword>
<dbReference type="GO" id="GO:0004055">
    <property type="term" value="F:argininosuccinate synthase activity"/>
    <property type="evidence" value="ECO:0007669"/>
    <property type="project" value="UniProtKB-UniRule"/>
</dbReference>
<evidence type="ECO:0000259" key="12">
    <source>
        <dbReference type="Pfam" id="PF20979"/>
    </source>
</evidence>
<feature type="binding site" evidence="10">
    <location>
        <position position="259"/>
    </location>
    <ligand>
        <name>L-citrulline</name>
        <dbReference type="ChEBI" id="CHEBI:57743"/>
    </ligand>
</feature>
<comment type="catalytic activity">
    <reaction evidence="10">
        <text>L-citrulline + L-aspartate + ATP = 2-(N(omega)-L-arginino)succinate + AMP + diphosphate + H(+)</text>
        <dbReference type="Rhea" id="RHEA:10932"/>
        <dbReference type="ChEBI" id="CHEBI:15378"/>
        <dbReference type="ChEBI" id="CHEBI:29991"/>
        <dbReference type="ChEBI" id="CHEBI:30616"/>
        <dbReference type="ChEBI" id="CHEBI:33019"/>
        <dbReference type="ChEBI" id="CHEBI:57472"/>
        <dbReference type="ChEBI" id="CHEBI:57743"/>
        <dbReference type="ChEBI" id="CHEBI:456215"/>
        <dbReference type="EC" id="6.3.4.5"/>
    </reaction>
</comment>
<dbReference type="GO" id="GO:0006526">
    <property type="term" value="P:L-arginine biosynthetic process"/>
    <property type="evidence" value="ECO:0007669"/>
    <property type="project" value="UniProtKB-UniRule"/>
</dbReference>
<feature type="binding site" evidence="10">
    <location>
        <position position="87"/>
    </location>
    <ligand>
        <name>L-citrulline</name>
        <dbReference type="ChEBI" id="CHEBI:57743"/>
    </ligand>
</feature>
<evidence type="ECO:0000256" key="3">
    <source>
        <dbReference type="ARBA" id="ARBA00012286"/>
    </source>
</evidence>
<evidence type="ECO:0000313" key="13">
    <source>
        <dbReference type="EMBL" id="GIH22968.1"/>
    </source>
</evidence>
<dbReference type="EMBL" id="BOOA01000007">
    <property type="protein sequence ID" value="GIH22968.1"/>
    <property type="molecule type" value="Genomic_DNA"/>
</dbReference>
<dbReference type="InterPro" id="IPR048267">
    <property type="entry name" value="Arginosuc_syn_N"/>
</dbReference>
<keyword evidence="5 10" id="KW-0055">Arginine biosynthesis</keyword>
<dbReference type="SUPFAM" id="SSF69864">
    <property type="entry name" value="Argininosuccinate synthetase, C-terminal domain"/>
    <property type="match status" value="1"/>
</dbReference>
<feature type="binding site" evidence="10">
    <location>
        <position position="124"/>
    </location>
    <ligand>
        <name>L-aspartate</name>
        <dbReference type="ChEBI" id="CHEBI:29991"/>
    </ligand>
</feature>
<evidence type="ECO:0000313" key="14">
    <source>
        <dbReference type="Proteomes" id="UP000640052"/>
    </source>
</evidence>
<protein>
    <recommendedName>
        <fullName evidence="3 10">Argininosuccinate synthase</fullName>
        <ecNumber evidence="3 10">6.3.4.5</ecNumber>
    </recommendedName>
    <alternativeName>
        <fullName evidence="10">Citrulline--aspartate ligase</fullName>
    </alternativeName>
</protein>
<dbReference type="PANTHER" id="PTHR11587">
    <property type="entry name" value="ARGININOSUCCINATE SYNTHASE"/>
    <property type="match status" value="1"/>
</dbReference>
<dbReference type="Pfam" id="PF00764">
    <property type="entry name" value="Arginosuc_synth"/>
    <property type="match status" value="1"/>
</dbReference>
<comment type="subunit">
    <text evidence="2 10">Homotetramer.</text>
</comment>
<feature type="binding site" evidence="10">
    <location>
        <position position="175"/>
    </location>
    <ligand>
        <name>L-citrulline</name>
        <dbReference type="ChEBI" id="CHEBI:57743"/>
    </ligand>
</feature>
<evidence type="ECO:0000256" key="4">
    <source>
        <dbReference type="ARBA" id="ARBA00022490"/>
    </source>
</evidence>
<evidence type="ECO:0000256" key="1">
    <source>
        <dbReference type="ARBA" id="ARBA00004967"/>
    </source>
</evidence>
<keyword evidence="8 10" id="KW-0547">Nucleotide-binding</keyword>
<feature type="binding site" evidence="10">
    <location>
        <position position="271"/>
    </location>
    <ligand>
        <name>L-citrulline</name>
        <dbReference type="ChEBI" id="CHEBI:57743"/>
    </ligand>
</feature>
<evidence type="ECO:0000256" key="5">
    <source>
        <dbReference type="ARBA" id="ARBA00022571"/>
    </source>
</evidence>
<keyword evidence="6 10" id="KW-0436">Ligase</keyword>
<accession>A0A919UM65</accession>
<dbReference type="InterPro" id="IPR023434">
    <property type="entry name" value="Arginosuc_synth_type_1_subfam"/>
</dbReference>